<keyword evidence="5" id="KW-0732">Signal</keyword>
<reference evidence="9" key="1">
    <citation type="submission" date="2021-10" db="EMBL/GenBank/DDBJ databases">
        <title>Tropical sea cucumber genome reveals ecological adaptation and Cuvierian tubules defense mechanism.</title>
        <authorList>
            <person name="Chen T."/>
        </authorList>
    </citation>
    <scope>NUCLEOTIDE SEQUENCE</scope>
    <source>
        <strain evidence="9">Nanhai2018</strain>
        <tissue evidence="9">Muscle</tissue>
    </source>
</reference>
<dbReference type="PROSITE" id="PS51275">
    <property type="entry name" value="PEPTIDASE_C26_GGH"/>
    <property type="match status" value="1"/>
</dbReference>
<keyword evidence="10" id="KW-1185">Reference proteome</keyword>
<dbReference type="GO" id="GO:0034722">
    <property type="term" value="F:gamma-glutamyl-peptidase activity"/>
    <property type="evidence" value="ECO:0007669"/>
    <property type="project" value="UniProtKB-EC"/>
</dbReference>
<dbReference type="InterPro" id="IPR015527">
    <property type="entry name" value="Pept_C26_g-glut_hydrolase"/>
</dbReference>
<organism evidence="9 10">
    <name type="scientific">Holothuria leucospilota</name>
    <name type="common">Black long sea cucumber</name>
    <name type="synonym">Mertensiothuria leucospilota</name>
    <dbReference type="NCBI Taxonomy" id="206669"/>
    <lineage>
        <taxon>Eukaryota</taxon>
        <taxon>Metazoa</taxon>
        <taxon>Echinodermata</taxon>
        <taxon>Eleutherozoa</taxon>
        <taxon>Echinozoa</taxon>
        <taxon>Holothuroidea</taxon>
        <taxon>Aspidochirotacea</taxon>
        <taxon>Aspidochirotida</taxon>
        <taxon>Holothuriidae</taxon>
        <taxon>Holothuria</taxon>
    </lineage>
</organism>
<comment type="caution">
    <text evidence="8">Lacks conserved residue(s) required for the propagation of feature annotation.</text>
</comment>
<dbReference type="EMBL" id="JAIZAY010000008">
    <property type="protein sequence ID" value="KAJ8037019.1"/>
    <property type="molecule type" value="Genomic_DNA"/>
</dbReference>
<dbReference type="Pfam" id="PF07722">
    <property type="entry name" value="Peptidase_C26"/>
    <property type="match status" value="1"/>
</dbReference>
<dbReference type="GO" id="GO:0005773">
    <property type="term" value="C:vacuole"/>
    <property type="evidence" value="ECO:0007669"/>
    <property type="project" value="TreeGrafter"/>
</dbReference>
<evidence type="ECO:0000256" key="7">
    <source>
        <dbReference type="PIRSR" id="PIRSR615527-1"/>
    </source>
</evidence>
<evidence type="ECO:0000256" key="1">
    <source>
        <dbReference type="ARBA" id="ARBA00004239"/>
    </source>
</evidence>
<dbReference type="EC" id="3.4.19.9" evidence="3"/>
<dbReference type="GO" id="GO:0046900">
    <property type="term" value="P:tetrahydrofolylpolyglutamate metabolic process"/>
    <property type="evidence" value="ECO:0007669"/>
    <property type="project" value="TreeGrafter"/>
</dbReference>
<dbReference type="OrthoDB" id="64220at2759"/>
<dbReference type="PANTHER" id="PTHR11315">
    <property type="entry name" value="PROTEASE FAMILY C26 GAMMA-GLUTAMYL HYDROLASE"/>
    <property type="match status" value="1"/>
</dbReference>
<proteinExistence type="inferred from homology"/>
<evidence type="ECO:0000256" key="3">
    <source>
        <dbReference type="ARBA" id="ARBA00012886"/>
    </source>
</evidence>
<keyword evidence="6 9" id="KW-0378">Hydrolase</keyword>
<keyword evidence="4" id="KW-0964">Secreted</keyword>
<accession>A0A9Q1H8I7</accession>
<comment type="subcellular location">
    <subcellularLocation>
        <location evidence="1">Secreted</location>
        <location evidence="1">Extracellular space</location>
    </subcellularLocation>
</comment>
<name>A0A9Q1H8I7_HOLLE</name>
<dbReference type="PANTHER" id="PTHR11315:SF0">
    <property type="entry name" value="FOLATE GAMMA-GLUTAMYL HYDROLASE"/>
    <property type="match status" value="1"/>
</dbReference>
<dbReference type="InterPro" id="IPR011697">
    <property type="entry name" value="Peptidase_C26"/>
</dbReference>
<evidence type="ECO:0000313" key="9">
    <source>
        <dbReference type="EMBL" id="KAJ8037019.1"/>
    </source>
</evidence>
<comment type="caution">
    <text evidence="9">The sequence shown here is derived from an EMBL/GenBank/DDBJ whole genome shotgun (WGS) entry which is preliminary data.</text>
</comment>
<dbReference type="Gene3D" id="3.40.50.880">
    <property type="match status" value="1"/>
</dbReference>
<dbReference type="AlphaFoldDB" id="A0A9Q1H8I7"/>
<feature type="active site" description="Nucleophile" evidence="7">
    <location>
        <position position="96"/>
    </location>
</feature>
<sequence>MTQATPTPLIEYGSTYLPATYVKFIESAGARVVPIFVNKDDDYYEKLFNSINGVMWPGGGLDNLTGSGYGQAGKIFYDLAIKSNKAGDYFPIWGTCQGFELIVSLIAGKNVLAPLESIDKNLNVNLSPGNLNIAVVCKYSGLCSSIGLSKRKTLGDLFRTFCNSDFSLSE</sequence>
<evidence type="ECO:0000256" key="2">
    <source>
        <dbReference type="ARBA" id="ARBA00011083"/>
    </source>
</evidence>
<gene>
    <name evidence="9" type="ORF">HOLleu_17732</name>
</gene>
<protein>
    <recommendedName>
        <fullName evidence="3">folate gamma-glutamyl hydrolase</fullName>
        <ecNumber evidence="3">3.4.19.9</ecNumber>
    </recommendedName>
</protein>
<evidence type="ECO:0000256" key="8">
    <source>
        <dbReference type="PROSITE-ProRule" id="PRU00607"/>
    </source>
</evidence>
<evidence type="ECO:0000256" key="4">
    <source>
        <dbReference type="ARBA" id="ARBA00022525"/>
    </source>
</evidence>
<evidence type="ECO:0000313" key="10">
    <source>
        <dbReference type="Proteomes" id="UP001152320"/>
    </source>
</evidence>
<dbReference type="Proteomes" id="UP001152320">
    <property type="component" value="Chromosome 8"/>
</dbReference>
<dbReference type="InterPro" id="IPR029062">
    <property type="entry name" value="Class_I_gatase-like"/>
</dbReference>
<dbReference type="SUPFAM" id="SSF52317">
    <property type="entry name" value="Class I glutamine amidotransferase-like"/>
    <property type="match status" value="1"/>
</dbReference>
<evidence type="ECO:0000256" key="6">
    <source>
        <dbReference type="ARBA" id="ARBA00022801"/>
    </source>
</evidence>
<comment type="similarity">
    <text evidence="2">Belongs to the peptidase C26 family.</text>
</comment>
<evidence type="ECO:0000256" key="5">
    <source>
        <dbReference type="ARBA" id="ARBA00022729"/>
    </source>
</evidence>
<dbReference type="GO" id="GO:0005576">
    <property type="term" value="C:extracellular region"/>
    <property type="evidence" value="ECO:0007669"/>
    <property type="project" value="UniProtKB-SubCell"/>
</dbReference>